<comment type="pathway">
    <text evidence="1">Protein modification; protein ubiquitination.</text>
</comment>
<protein>
    <recommendedName>
        <fullName evidence="4">BTB domain-containing protein</fullName>
    </recommendedName>
</protein>
<dbReference type="CDD" id="cd18186">
    <property type="entry name" value="BTB_POZ_ZBTB_KLHL-like"/>
    <property type="match status" value="1"/>
</dbReference>
<dbReference type="Gene3D" id="3.30.710.10">
    <property type="entry name" value="Potassium Channel Kv1.1, Chain A"/>
    <property type="match status" value="1"/>
</dbReference>
<dbReference type="InterPro" id="IPR000210">
    <property type="entry name" value="BTB/POZ_dom"/>
</dbReference>
<dbReference type="GO" id="GO:0000151">
    <property type="term" value="C:ubiquitin ligase complex"/>
    <property type="evidence" value="ECO:0007669"/>
    <property type="project" value="TreeGrafter"/>
</dbReference>
<reference evidence="5" key="1">
    <citation type="journal article" date="2020" name="bioRxiv">
        <title>Comparative genomics of Chlamydomonas.</title>
        <authorList>
            <person name="Craig R.J."/>
            <person name="Hasan A.R."/>
            <person name="Ness R.W."/>
            <person name="Keightley P.D."/>
        </authorList>
    </citation>
    <scope>NUCLEOTIDE SEQUENCE</scope>
    <source>
        <strain evidence="5">SAG 7.73</strain>
    </source>
</reference>
<dbReference type="InterPro" id="IPR011333">
    <property type="entry name" value="SKP1/BTB/POZ_sf"/>
</dbReference>
<name>A0A835SB74_CHLIN</name>
<dbReference type="EMBL" id="JAEHOC010000074">
    <property type="protein sequence ID" value="KAG2423759.1"/>
    <property type="molecule type" value="Genomic_DNA"/>
</dbReference>
<keyword evidence="3" id="KW-0040">ANK repeat</keyword>
<gene>
    <name evidence="5" type="ORF">HXX76_015035</name>
</gene>
<organism evidence="5 6">
    <name type="scientific">Chlamydomonas incerta</name>
    <dbReference type="NCBI Taxonomy" id="51695"/>
    <lineage>
        <taxon>Eukaryota</taxon>
        <taxon>Viridiplantae</taxon>
        <taxon>Chlorophyta</taxon>
        <taxon>core chlorophytes</taxon>
        <taxon>Chlorophyceae</taxon>
        <taxon>CS clade</taxon>
        <taxon>Chlamydomonadales</taxon>
        <taxon>Chlamydomonadaceae</taxon>
        <taxon>Chlamydomonas</taxon>
    </lineage>
</organism>
<evidence type="ECO:0000256" key="1">
    <source>
        <dbReference type="ARBA" id="ARBA00004906"/>
    </source>
</evidence>
<evidence type="ECO:0000313" key="6">
    <source>
        <dbReference type="Proteomes" id="UP000650467"/>
    </source>
</evidence>
<evidence type="ECO:0000256" key="3">
    <source>
        <dbReference type="ARBA" id="ARBA00023043"/>
    </source>
</evidence>
<dbReference type="SUPFAM" id="SSF54695">
    <property type="entry name" value="POZ domain"/>
    <property type="match status" value="1"/>
</dbReference>
<comment type="caution">
    <text evidence="5">The sequence shown here is derived from an EMBL/GenBank/DDBJ whole genome shotgun (WGS) entry which is preliminary data.</text>
</comment>
<accession>A0A835SB74</accession>
<dbReference type="Proteomes" id="UP000650467">
    <property type="component" value="Unassembled WGS sequence"/>
</dbReference>
<proteinExistence type="predicted"/>
<evidence type="ECO:0000259" key="4">
    <source>
        <dbReference type="PROSITE" id="PS50097"/>
    </source>
</evidence>
<feature type="domain" description="BTB" evidence="4">
    <location>
        <begin position="238"/>
        <end position="306"/>
    </location>
</feature>
<dbReference type="PANTHER" id="PTHR46231:SF1">
    <property type="entry name" value="ANKYRIN REPEAT AND BTB_POZ DOMAIN-CONTAINING PROTEIN 1"/>
    <property type="match status" value="1"/>
</dbReference>
<dbReference type="InterPro" id="IPR044515">
    <property type="entry name" value="ABTB1"/>
</dbReference>
<dbReference type="PANTHER" id="PTHR46231">
    <property type="entry name" value="ANKYRIN REPEAT AND BTB/POZ DOMAIN-CONTAINING PROTEIN 1"/>
    <property type="match status" value="1"/>
</dbReference>
<keyword evidence="6" id="KW-1185">Reference proteome</keyword>
<evidence type="ECO:0000256" key="2">
    <source>
        <dbReference type="ARBA" id="ARBA00022737"/>
    </source>
</evidence>
<sequence length="419" mass="44535">MAAPAATAAAACAAAGEVEVTTLQMEGWGPGRCIFGVCHFPAGTSWGPAECLIFITRNAVYRLPLGAPAAGGPGCVGSAVPQLLAGRESEELVARLDGSGSDARFQFLGGGIAMDGERQLLLRDWDIATDTTSLRLMAPDGTVSTVAGVTLPGMWMRPAILPNGYLAAYDNTLVKPEPDSDDEEQEEPYWTRLRIAVIATNFAPPGLPAAAAAAAGPPPRSLPGDLGALLDAQPDSTADLTIRVGERRFHVHRAILSARCDYFKQRLAGDAFEDARAAELELPDADPNAFALLLRWLYTGAVDVPADQGRGVAELADRLLLPSLCTAAQDVVAASVGTGTIADSLLWAAGCCESRGGNFTRLLARLKRWYVERAAEVRREARDGLRALMQQQPDLMLELMEAELMEASGQRAVKRSRLN</sequence>
<dbReference type="SMART" id="SM00225">
    <property type="entry name" value="BTB"/>
    <property type="match status" value="1"/>
</dbReference>
<dbReference type="GO" id="GO:0005737">
    <property type="term" value="C:cytoplasm"/>
    <property type="evidence" value="ECO:0007669"/>
    <property type="project" value="TreeGrafter"/>
</dbReference>
<dbReference type="AlphaFoldDB" id="A0A835SB74"/>
<keyword evidence="2" id="KW-0677">Repeat</keyword>
<dbReference type="Pfam" id="PF00651">
    <property type="entry name" value="BTB"/>
    <property type="match status" value="1"/>
</dbReference>
<dbReference type="OrthoDB" id="537338at2759"/>
<dbReference type="PROSITE" id="PS50097">
    <property type="entry name" value="BTB"/>
    <property type="match status" value="1"/>
</dbReference>
<evidence type="ECO:0000313" key="5">
    <source>
        <dbReference type="EMBL" id="KAG2423759.1"/>
    </source>
</evidence>